<keyword evidence="1" id="KW-0812">Transmembrane</keyword>
<comment type="caution">
    <text evidence="2">The sequence shown here is derived from an EMBL/GenBank/DDBJ whole genome shotgun (WGS) entry which is preliminary data.</text>
</comment>
<evidence type="ECO:0000313" key="3">
    <source>
        <dbReference type="Proteomes" id="UP000265520"/>
    </source>
</evidence>
<feature type="non-terminal residue" evidence="2">
    <location>
        <position position="80"/>
    </location>
</feature>
<proteinExistence type="predicted"/>
<accession>A0A392SCM0</accession>
<feature type="transmembrane region" description="Helical" evidence="1">
    <location>
        <begin position="12"/>
        <end position="31"/>
    </location>
</feature>
<dbReference type="AlphaFoldDB" id="A0A392SCM0"/>
<evidence type="ECO:0000313" key="2">
    <source>
        <dbReference type="EMBL" id="MCI46608.1"/>
    </source>
</evidence>
<protein>
    <submittedName>
        <fullName evidence="2">Uncharacterized protein</fullName>
    </submittedName>
</protein>
<name>A0A392SCM0_9FABA</name>
<keyword evidence="1" id="KW-1133">Transmembrane helix</keyword>
<keyword evidence="3" id="KW-1185">Reference proteome</keyword>
<dbReference type="Proteomes" id="UP000265520">
    <property type="component" value="Unassembled WGS sequence"/>
</dbReference>
<reference evidence="2 3" key="1">
    <citation type="journal article" date="2018" name="Front. Plant Sci.">
        <title>Red Clover (Trifolium pratense) and Zigzag Clover (T. medium) - A Picture of Genomic Similarities and Differences.</title>
        <authorList>
            <person name="Dluhosova J."/>
            <person name="Istvanek J."/>
            <person name="Nedelnik J."/>
            <person name="Repkova J."/>
        </authorList>
    </citation>
    <scope>NUCLEOTIDE SEQUENCE [LARGE SCALE GENOMIC DNA]</scope>
    <source>
        <strain evidence="3">cv. 10/8</strain>
        <tissue evidence="2">Leaf</tissue>
    </source>
</reference>
<evidence type="ECO:0000256" key="1">
    <source>
        <dbReference type="SAM" id="Phobius"/>
    </source>
</evidence>
<keyword evidence="1" id="KW-0472">Membrane</keyword>
<sequence>MASSSRCGGSGSLLLLGSHMGAILLIKHLLIAVHDGLVVNLIRPMILIPFIRRLKPWIEGMRRELLPIRHGFRIQCPLSL</sequence>
<organism evidence="2 3">
    <name type="scientific">Trifolium medium</name>
    <dbReference type="NCBI Taxonomy" id="97028"/>
    <lineage>
        <taxon>Eukaryota</taxon>
        <taxon>Viridiplantae</taxon>
        <taxon>Streptophyta</taxon>
        <taxon>Embryophyta</taxon>
        <taxon>Tracheophyta</taxon>
        <taxon>Spermatophyta</taxon>
        <taxon>Magnoliopsida</taxon>
        <taxon>eudicotyledons</taxon>
        <taxon>Gunneridae</taxon>
        <taxon>Pentapetalae</taxon>
        <taxon>rosids</taxon>
        <taxon>fabids</taxon>
        <taxon>Fabales</taxon>
        <taxon>Fabaceae</taxon>
        <taxon>Papilionoideae</taxon>
        <taxon>50 kb inversion clade</taxon>
        <taxon>NPAAA clade</taxon>
        <taxon>Hologalegina</taxon>
        <taxon>IRL clade</taxon>
        <taxon>Trifolieae</taxon>
        <taxon>Trifolium</taxon>
    </lineage>
</organism>
<dbReference type="EMBL" id="LXQA010359935">
    <property type="protein sequence ID" value="MCI46608.1"/>
    <property type="molecule type" value="Genomic_DNA"/>
</dbReference>